<feature type="compositionally biased region" description="Polar residues" evidence="1">
    <location>
        <begin position="29"/>
        <end position="38"/>
    </location>
</feature>
<dbReference type="Pfam" id="PF11947">
    <property type="entry name" value="DUF3464"/>
    <property type="match status" value="1"/>
</dbReference>
<dbReference type="Proteomes" id="UP000031532">
    <property type="component" value="Unassembled WGS sequence"/>
</dbReference>
<keyword evidence="2" id="KW-0472">Membrane</keyword>
<dbReference type="InterPro" id="IPR021855">
    <property type="entry name" value="PAM68-like"/>
</dbReference>
<dbReference type="AlphaFoldDB" id="A0A9X5I5G5"/>
<feature type="transmembrane region" description="Helical" evidence="2">
    <location>
        <begin position="65"/>
        <end position="85"/>
    </location>
</feature>
<keyword evidence="2" id="KW-0812">Transmembrane</keyword>
<reference evidence="3 4" key="1">
    <citation type="journal article" date="2015" name="Genome Announc.">
        <title>Draft Genome Sequence of the Terrestrial Cyanobacterium Scytonema millei VB511283, Isolated from Eastern India.</title>
        <authorList>
            <person name="Sen D."/>
            <person name="Chandrababunaidu M.M."/>
            <person name="Singh D."/>
            <person name="Sanghi N."/>
            <person name="Ghorai A."/>
            <person name="Mishra G.P."/>
            <person name="Madduluri M."/>
            <person name="Adhikary S.P."/>
            <person name="Tripathy S."/>
        </authorList>
    </citation>
    <scope>NUCLEOTIDE SEQUENCE [LARGE SCALE GENOMIC DNA]</scope>
    <source>
        <strain evidence="3 4">VB511283</strain>
    </source>
</reference>
<sequence length="156" mass="17424">MAAEEPQKQSDRLPFEPARKRQKPPKAQASATQETKAQPNRKLTKREKEEIAIPKVVSSRMARRMAAFAGIPTFLGVSTFFVSYIVVSNGWLRLPPIAVLMVSMGCFGLGVLGITYGILSASWDEDRIGGIWGGQEFQTNWGRMVEAWRANRQKNV</sequence>
<evidence type="ECO:0000313" key="3">
    <source>
        <dbReference type="EMBL" id="NHC35462.1"/>
    </source>
</evidence>
<dbReference type="OrthoDB" id="467509at2"/>
<dbReference type="PANTHER" id="PTHR34575:SF1">
    <property type="entry name" value="PROTEIN PAM68, CHLOROPLASTIC"/>
    <property type="match status" value="1"/>
</dbReference>
<organism evidence="3 4">
    <name type="scientific">Scytonema millei VB511283</name>
    <dbReference type="NCBI Taxonomy" id="1245923"/>
    <lineage>
        <taxon>Bacteria</taxon>
        <taxon>Bacillati</taxon>
        <taxon>Cyanobacteriota</taxon>
        <taxon>Cyanophyceae</taxon>
        <taxon>Nostocales</taxon>
        <taxon>Scytonemataceae</taxon>
        <taxon>Scytonema</taxon>
    </lineage>
</organism>
<dbReference type="RefSeq" id="WP_039714243.1">
    <property type="nucleotide sequence ID" value="NZ_JTJC03000003.1"/>
</dbReference>
<evidence type="ECO:0000313" key="4">
    <source>
        <dbReference type="Proteomes" id="UP000031532"/>
    </source>
</evidence>
<gene>
    <name evidence="3" type="ORF">QH73_0012465</name>
</gene>
<feature type="transmembrane region" description="Helical" evidence="2">
    <location>
        <begin position="97"/>
        <end position="119"/>
    </location>
</feature>
<feature type="compositionally biased region" description="Basic and acidic residues" evidence="1">
    <location>
        <begin position="1"/>
        <end position="19"/>
    </location>
</feature>
<feature type="region of interest" description="Disordered" evidence="1">
    <location>
        <begin position="1"/>
        <end position="45"/>
    </location>
</feature>
<evidence type="ECO:0000256" key="1">
    <source>
        <dbReference type="SAM" id="MobiDB-lite"/>
    </source>
</evidence>
<name>A0A9X5I5G5_9CYAN</name>
<dbReference type="EMBL" id="JTJC03000003">
    <property type="protein sequence ID" value="NHC35462.1"/>
    <property type="molecule type" value="Genomic_DNA"/>
</dbReference>
<accession>A0A9X5I5G5</accession>
<keyword evidence="2" id="KW-1133">Transmembrane helix</keyword>
<comment type="caution">
    <text evidence="3">The sequence shown here is derived from an EMBL/GenBank/DDBJ whole genome shotgun (WGS) entry which is preliminary data.</text>
</comment>
<evidence type="ECO:0000256" key="2">
    <source>
        <dbReference type="SAM" id="Phobius"/>
    </source>
</evidence>
<dbReference type="PANTHER" id="PTHR34575">
    <property type="entry name" value="PROTEIN PAM68, CHLOROPLASTIC"/>
    <property type="match status" value="1"/>
</dbReference>
<keyword evidence="4" id="KW-1185">Reference proteome</keyword>
<proteinExistence type="predicted"/>
<protein>
    <submittedName>
        <fullName evidence="3">DUF3464 family protein</fullName>
    </submittedName>
</protein>